<proteinExistence type="inferred from homology"/>
<evidence type="ECO:0000259" key="2">
    <source>
        <dbReference type="Pfam" id="PF03781"/>
    </source>
</evidence>
<dbReference type="AlphaFoldDB" id="A0A922L461"/>
<dbReference type="PANTHER" id="PTHR23150:SF19">
    <property type="entry name" value="FORMYLGLYCINE-GENERATING ENZYME"/>
    <property type="match status" value="1"/>
</dbReference>
<protein>
    <submittedName>
        <fullName evidence="3">Formylglycine-proteinrating enzyme</fullName>
    </submittedName>
</protein>
<dbReference type="InterPro" id="IPR042095">
    <property type="entry name" value="SUMF_sf"/>
</dbReference>
<gene>
    <name evidence="3" type="primary">SUMF1_1</name>
    <name evidence="3" type="ORF">DERF_007102</name>
</gene>
<feature type="domain" description="Sulfatase-modifying factor enzyme-like" evidence="2">
    <location>
        <begin position="96"/>
        <end position="368"/>
    </location>
</feature>
<dbReference type="GO" id="GO:0120147">
    <property type="term" value="F:formylglycine-generating oxidase activity"/>
    <property type="evidence" value="ECO:0007669"/>
    <property type="project" value="TreeGrafter"/>
</dbReference>
<dbReference type="SUPFAM" id="SSF56436">
    <property type="entry name" value="C-type lectin-like"/>
    <property type="match status" value="1"/>
</dbReference>
<reference evidence="3" key="1">
    <citation type="submission" date="2013-05" db="EMBL/GenBank/DDBJ databases">
        <authorList>
            <person name="Yim A.K.Y."/>
            <person name="Chan T.F."/>
            <person name="Ji K.M."/>
            <person name="Liu X.Y."/>
            <person name="Zhou J.W."/>
            <person name="Li R.Q."/>
            <person name="Yang K.Y."/>
            <person name="Li J."/>
            <person name="Li M."/>
            <person name="Law P.T.W."/>
            <person name="Wu Y.L."/>
            <person name="Cai Z.L."/>
            <person name="Qin H."/>
            <person name="Bao Y."/>
            <person name="Leung R.K.K."/>
            <person name="Ng P.K.S."/>
            <person name="Zou J."/>
            <person name="Zhong X.J."/>
            <person name="Ran P.X."/>
            <person name="Zhong N.S."/>
            <person name="Liu Z.G."/>
            <person name="Tsui S.K.W."/>
        </authorList>
    </citation>
    <scope>NUCLEOTIDE SEQUENCE</scope>
    <source>
        <strain evidence="3">Derf</strain>
        <tissue evidence="3">Whole organism</tissue>
    </source>
</reference>
<keyword evidence="4" id="KW-1185">Reference proteome</keyword>
<accession>A0A922L461</accession>
<dbReference type="GO" id="GO:0005783">
    <property type="term" value="C:endoplasmic reticulum"/>
    <property type="evidence" value="ECO:0007669"/>
    <property type="project" value="TreeGrafter"/>
</dbReference>
<dbReference type="EMBL" id="ASGP02000003">
    <property type="protein sequence ID" value="KAH9516355.1"/>
    <property type="molecule type" value="Genomic_DNA"/>
</dbReference>
<sequence>MLKIFAGHFVMNLIAEAIKNFDIIESIHFLLLWIFLLWPNPISIYGCSCGINNDRLKFCPSQFDRNQESKIIDDVDICLSNSVSSRLSSSFDIDHQQMILLPSGDFFMGTNDPIILADAESPERLMHVNSFWLDKYEVSNEKFAKFIQMTKFVTDAERFGTSFVLDLMCSEQVLANITQAVAQAQWWLPVNGANWRHPEGIDSDLNERMNHPVVHVSWNDANEYCRWAGKRLPREIEWEYACRGGLKRRLFPWGNKENPKGEHYMNIWHGKFPIENTGDDGFRWTCPVDQFPEQNRFGFKNIIGNVWEWNDDWWTTNHSIPNGIITENKVKKGGSFMCHRSYCYRYRCAARSFNTPDTSASNLGFRCAADYDEKA</sequence>
<name>A0A922L461_DERFA</name>
<dbReference type="PANTHER" id="PTHR23150">
    <property type="entry name" value="SULFATASE MODIFYING FACTOR 1, 2"/>
    <property type="match status" value="1"/>
</dbReference>
<evidence type="ECO:0000256" key="1">
    <source>
        <dbReference type="ARBA" id="ARBA00005310"/>
    </source>
</evidence>
<dbReference type="Proteomes" id="UP000790347">
    <property type="component" value="Unassembled WGS sequence"/>
</dbReference>
<evidence type="ECO:0000313" key="4">
    <source>
        <dbReference type="Proteomes" id="UP000790347"/>
    </source>
</evidence>
<comment type="caution">
    <text evidence="3">The sequence shown here is derived from an EMBL/GenBank/DDBJ whole genome shotgun (WGS) entry which is preliminary data.</text>
</comment>
<dbReference type="InterPro" id="IPR016187">
    <property type="entry name" value="CTDL_fold"/>
</dbReference>
<dbReference type="InterPro" id="IPR051043">
    <property type="entry name" value="Sulfatase_Mod_Factor_Kinase"/>
</dbReference>
<evidence type="ECO:0000313" key="3">
    <source>
        <dbReference type="EMBL" id="KAH9516355.1"/>
    </source>
</evidence>
<organism evidence="3 4">
    <name type="scientific">Dermatophagoides farinae</name>
    <name type="common">American house dust mite</name>
    <dbReference type="NCBI Taxonomy" id="6954"/>
    <lineage>
        <taxon>Eukaryota</taxon>
        <taxon>Metazoa</taxon>
        <taxon>Ecdysozoa</taxon>
        <taxon>Arthropoda</taxon>
        <taxon>Chelicerata</taxon>
        <taxon>Arachnida</taxon>
        <taxon>Acari</taxon>
        <taxon>Acariformes</taxon>
        <taxon>Sarcoptiformes</taxon>
        <taxon>Astigmata</taxon>
        <taxon>Psoroptidia</taxon>
        <taxon>Analgoidea</taxon>
        <taxon>Pyroglyphidae</taxon>
        <taxon>Dermatophagoidinae</taxon>
        <taxon>Dermatophagoides</taxon>
    </lineage>
</organism>
<dbReference type="Gene3D" id="3.90.1580.10">
    <property type="entry name" value="paralog of FGE (formylglycine-generating enzyme)"/>
    <property type="match status" value="1"/>
</dbReference>
<reference evidence="3" key="2">
    <citation type="journal article" date="2022" name="Res Sq">
        <title>Comparative Genomics Reveals Insights into the Divergent Evolution of Astigmatic Mites and Household Pest Adaptations.</title>
        <authorList>
            <person name="Xiong Q."/>
            <person name="Wan A.T.-Y."/>
            <person name="Liu X.-Y."/>
            <person name="Fung C.S.-H."/>
            <person name="Xiao X."/>
            <person name="Malainual N."/>
            <person name="Hou J."/>
            <person name="Wang L."/>
            <person name="Wang M."/>
            <person name="Yang K."/>
            <person name="Cui Y."/>
            <person name="Leung E."/>
            <person name="Nong W."/>
            <person name="Shin S.-K."/>
            <person name="Au S."/>
            <person name="Jeong K.Y."/>
            <person name="Chew F.T."/>
            <person name="Hui J."/>
            <person name="Leung T.F."/>
            <person name="Tungtrongchitr A."/>
            <person name="Zhong N."/>
            <person name="Liu Z."/>
            <person name="Tsui S."/>
        </authorList>
    </citation>
    <scope>NUCLEOTIDE SEQUENCE</scope>
    <source>
        <strain evidence="3">Derf</strain>
        <tissue evidence="3">Whole organism</tissue>
    </source>
</reference>
<comment type="similarity">
    <text evidence="1">Belongs to the sulfatase-modifying factor family.</text>
</comment>
<dbReference type="InterPro" id="IPR005532">
    <property type="entry name" value="SUMF_dom"/>
</dbReference>
<dbReference type="Pfam" id="PF03781">
    <property type="entry name" value="FGE-sulfatase"/>
    <property type="match status" value="1"/>
</dbReference>